<sequence>MTKSFGDKATSDLFNGISSSKVRGLSTQFLESATYKLDILNAATSLNDLRSPPGNRLEVLRGDYKGFHSIRINSQWRIVFRWRDSNAHDVAIADYHS</sequence>
<comment type="caution">
    <text evidence="1">The sequence shown here is derived from an EMBL/GenBank/DDBJ whole genome shotgun (WGS) entry which is preliminary data.</text>
</comment>
<protein>
    <submittedName>
        <fullName evidence="1">Type II toxin-antitoxin system RelE/ParE family toxin</fullName>
    </submittedName>
</protein>
<evidence type="ECO:0000313" key="2">
    <source>
        <dbReference type="Proteomes" id="UP001165366"/>
    </source>
</evidence>
<proteinExistence type="predicted"/>
<name>A0ABS9KGQ9_9BACT</name>
<dbReference type="Proteomes" id="UP001165366">
    <property type="component" value="Unassembled WGS sequence"/>
</dbReference>
<dbReference type="PANTHER" id="PTHR40266">
    <property type="entry name" value="TOXIN HIGB-1"/>
    <property type="match status" value="1"/>
</dbReference>
<dbReference type="RefSeq" id="WP_237855392.1">
    <property type="nucleotide sequence ID" value="NZ_JAKLWS010000024.1"/>
</dbReference>
<reference evidence="1" key="1">
    <citation type="submission" date="2022-01" db="EMBL/GenBank/DDBJ databases">
        <authorList>
            <person name="Wang Y."/>
        </authorList>
    </citation>
    <scope>NUCLEOTIDE SEQUENCE</scope>
    <source>
        <strain evidence="1">WB101</strain>
    </source>
</reference>
<dbReference type="InterPro" id="IPR007711">
    <property type="entry name" value="HigB-1"/>
</dbReference>
<organism evidence="1 2">
    <name type="scientific">Rhodohalobacter sulfatireducens</name>
    <dbReference type="NCBI Taxonomy" id="2911366"/>
    <lineage>
        <taxon>Bacteria</taxon>
        <taxon>Pseudomonadati</taxon>
        <taxon>Balneolota</taxon>
        <taxon>Balneolia</taxon>
        <taxon>Balneolales</taxon>
        <taxon>Balneolaceae</taxon>
        <taxon>Rhodohalobacter</taxon>
    </lineage>
</organism>
<dbReference type="InterPro" id="IPR035093">
    <property type="entry name" value="RelE/ParE_toxin_dom_sf"/>
</dbReference>
<dbReference type="Gene3D" id="3.30.2310.20">
    <property type="entry name" value="RelE-like"/>
    <property type="match status" value="1"/>
</dbReference>
<evidence type="ECO:0000313" key="1">
    <source>
        <dbReference type="EMBL" id="MCG2590035.1"/>
    </source>
</evidence>
<dbReference type="SUPFAM" id="SSF143011">
    <property type="entry name" value="RelE-like"/>
    <property type="match status" value="1"/>
</dbReference>
<dbReference type="Pfam" id="PF05015">
    <property type="entry name" value="HigB-like_toxin"/>
    <property type="match status" value="1"/>
</dbReference>
<dbReference type="EMBL" id="JAKLWS010000024">
    <property type="protein sequence ID" value="MCG2590035.1"/>
    <property type="molecule type" value="Genomic_DNA"/>
</dbReference>
<accession>A0ABS9KGQ9</accession>
<keyword evidence="2" id="KW-1185">Reference proteome</keyword>
<reference evidence="1" key="2">
    <citation type="submission" date="2024-05" db="EMBL/GenBank/DDBJ databases">
        <title>Rhodohalobacter halophilus gen. nov., sp. nov., a moderately halophilic member of the family Balneolaceae.</title>
        <authorList>
            <person name="Xia J."/>
        </authorList>
    </citation>
    <scope>NUCLEOTIDE SEQUENCE</scope>
    <source>
        <strain evidence="1">WB101</strain>
    </source>
</reference>
<dbReference type="PANTHER" id="PTHR40266:SF2">
    <property type="entry name" value="TOXIN HIGB-1"/>
    <property type="match status" value="1"/>
</dbReference>
<gene>
    <name evidence="1" type="ORF">L6773_15765</name>
</gene>